<dbReference type="SMR" id="A0A2R4W084"/>
<dbReference type="GO" id="GO:0051539">
    <property type="term" value="F:4 iron, 4 sulfur cluster binding"/>
    <property type="evidence" value="ECO:0007669"/>
    <property type="project" value="UniProtKB-KW"/>
</dbReference>
<dbReference type="SUPFAM" id="SSF54862">
    <property type="entry name" value="4Fe-4S ferredoxins"/>
    <property type="match status" value="1"/>
</dbReference>
<dbReference type="Pfam" id="PF12838">
    <property type="entry name" value="Fer4_7"/>
    <property type="match status" value="1"/>
</dbReference>
<dbReference type="PANTHER" id="PTHR24960">
    <property type="entry name" value="PHOTOSYSTEM I IRON-SULFUR CENTER-RELATED"/>
    <property type="match status" value="1"/>
</dbReference>
<accession>A0A2R4W084</accession>
<dbReference type="AlphaFoldDB" id="A0A2R4W084"/>
<keyword evidence="2" id="KW-0479">Metal-binding</keyword>
<dbReference type="RefSeq" id="WP_013756342.1">
    <property type="nucleotide sequence ID" value="NZ_CP020921.1"/>
</dbReference>
<keyword evidence="4" id="KW-0411">Iron-sulfur</keyword>
<dbReference type="InterPro" id="IPR017900">
    <property type="entry name" value="4Fe4S_Fe_S_CS"/>
</dbReference>
<keyword evidence="3" id="KW-0408">Iron</keyword>
<dbReference type="Gene3D" id="3.30.70.20">
    <property type="match status" value="2"/>
</dbReference>
<dbReference type="KEGG" id="taci:TDSAC_0864"/>
<proteinExistence type="predicted"/>
<dbReference type="InterPro" id="IPR050157">
    <property type="entry name" value="PSI_iron-sulfur_center"/>
</dbReference>
<evidence type="ECO:0000313" key="7">
    <source>
        <dbReference type="Proteomes" id="UP000244792"/>
    </source>
</evidence>
<sequence length="70" mass="7261">MAKGIAVVFSIDPDLCEACGACVLICPTGAIFISEKDIEFSVIDPDKCQGCGVCAIVCPNGAVKEKLNEP</sequence>
<feature type="domain" description="4Fe-4S ferredoxin-type" evidence="5">
    <location>
        <begin position="7"/>
        <end position="36"/>
    </location>
</feature>
<dbReference type="PANTHER" id="PTHR24960:SF79">
    <property type="entry name" value="PHOTOSYSTEM I IRON-SULFUR CENTER"/>
    <property type="match status" value="1"/>
</dbReference>
<dbReference type="EMBL" id="CP020921">
    <property type="protein sequence ID" value="AWB10221.1"/>
    <property type="molecule type" value="Genomic_DNA"/>
</dbReference>
<organism evidence="6 7">
    <name type="scientific">Thermodesulfobium acidiphilum</name>
    <dbReference type="NCBI Taxonomy" id="1794699"/>
    <lineage>
        <taxon>Bacteria</taxon>
        <taxon>Pseudomonadati</taxon>
        <taxon>Thermodesulfobiota</taxon>
        <taxon>Thermodesulfobiia</taxon>
        <taxon>Thermodesulfobiales</taxon>
        <taxon>Thermodesulfobiaceae</taxon>
        <taxon>Thermodesulfobium</taxon>
    </lineage>
</organism>
<dbReference type="InterPro" id="IPR017896">
    <property type="entry name" value="4Fe4S_Fe-S-bd"/>
</dbReference>
<evidence type="ECO:0000259" key="5">
    <source>
        <dbReference type="PROSITE" id="PS51379"/>
    </source>
</evidence>
<evidence type="ECO:0000256" key="3">
    <source>
        <dbReference type="ARBA" id="ARBA00023004"/>
    </source>
</evidence>
<reference evidence="6 7" key="1">
    <citation type="submission" date="2017-04" db="EMBL/GenBank/DDBJ databases">
        <title>Genomic insights into metabolism of Thermodesulfobium acidiphilum.</title>
        <authorList>
            <person name="Toshchakov S.V."/>
            <person name="Frolov E.N."/>
            <person name="Kublanov I.V."/>
            <person name="Samarov N.I."/>
            <person name="Novikov A."/>
            <person name="Lebedinsky A.V."/>
            <person name="Bonch-Osmolovskaya E.A."/>
            <person name="Chernyh N.A."/>
        </authorList>
    </citation>
    <scope>NUCLEOTIDE SEQUENCE [LARGE SCALE GENOMIC DNA]</scope>
    <source>
        <strain evidence="6 7">3127-1</strain>
    </source>
</reference>
<evidence type="ECO:0000313" key="6">
    <source>
        <dbReference type="EMBL" id="AWB10221.1"/>
    </source>
</evidence>
<gene>
    <name evidence="6" type="ORF">TDSAC_0864</name>
</gene>
<keyword evidence="1" id="KW-0004">4Fe-4S</keyword>
<evidence type="ECO:0000256" key="2">
    <source>
        <dbReference type="ARBA" id="ARBA00022723"/>
    </source>
</evidence>
<dbReference type="PROSITE" id="PS51379">
    <property type="entry name" value="4FE4S_FER_2"/>
    <property type="match status" value="2"/>
</dbReference>
<name>A0A2R4W084_THEAF</name>
<protein>
    <submittedName>
        <fullName evidence="6">Heterodisulfide reductase subunit A</fullName>
    </submittedName>
</protein>
<dbReference type="GO" id="GO:0046872">
    <property type="term" value="F:metal ion binding"/>
    <property type="evidence" value="ECO:0007669"/>
    <property type="project" value="UniProtKB-KW"/>
</dbReference>
<feature type="domain" description="4Fe-4S ferredoxin-type" evidence="5">
    <location>
        <begin position="39"/>
        <end position="68"/>
    </location>
</feature>
<dbReference type="Proteomes" id="UP000244792">
    <property type="component" value="Chromosome"/>
</dbReference>
<evidence type="ECO:0000256" key="1">
    <source>
        <dbReference type="ARBA" id="ARBA00022485"/>
    </source>
</evidence>
<evidence type="ECO:0000256" key="4">
    <source>
        <dbReference type="ARBA" id="ARBA00023014"/>
    </source>
</evidence>
<dbReference type="PROSITE" id="PS00198">
    <property type="entry name" value="4FE4S_FER_1"/>
    <property type="match status" value="2"/>
</dbReference>
<keyword evidence="7" id="KW-1185">Reference proteome</keyword>